<evidence type="ECO:0000313" key="6">
    <source>
        <dbReference type="EMBL" id="PCJ26648.1"/>
    </source>
</evidence>
<dbReference type="AlphaFoldDB" id="A0A2A5B6A6"/>
<dbReference type="PANTHER" id="PTHR37533:SF2">
    <property type="entry name" value="FLAGELLAR HOOK-LENGTH CONTROL PROTEIN"/>
    <property type="match status" value="1"/>
</dbReference>
<dbReference type="EMBL" id="NVVJ01000010">
    <property type="protein sequence ID" value="PCJ26648.1"/>
    <property type="molecule type" value="Genomic_DNA"/>
</dbReference>
<dbReference type="InterPro" id="IPR001635">
    <property type="entry name" value="Flag_hook_Flik"/>
</dbReference>
<gene>
    <name evidence="6" type="ORF">COA96_04835</name>
</gene>
<dbReference type="Pfam" id="PF02120">
    <property type="entry name" value="Flg_hook"/>
    <property type="match status" value="1"/>
</dbReference>
<dbReference type="CDD" id="cd17470">
    <property type="entry name" value="T3SS_Flik_C"/>
    <property type="match status" value="1"/>
</dbReference>
<keyword evidence="3" id="KW-1005">Bacterial flagellum biogenesis</keyword>
<comment type="similarity">
    <text evidence="2">Belongs to the FliK family.</text>
</comment>
<reference evidence="7" key="1">
    <citation type="submission" date="2017-08" db="EMBL/GenBank/DDBJ databases">
        <title>A dynamic microbial community with high functional redundancy inhabits the cold, oxic subseafloor aquifer.</title>
        <authorList>
            <person name="Tully B.J."/>
            <person name="Wheat C.G."/>
            <person name="Glazer B.T."/>
            <person name="Huber J.A."/>
        </authorList>
    </citation>
    <scope>NUCLEOTIDE SEQUENCE [LARGE SCALE GENOMIC DNA]</scope>
</reference>
<evidence type="ECO:0000256" key="2">
    <source>
        <dbReference type="ARBA" id="ARBA00009149"/>
    </source>
</evidence>
<dbReference type="InterPro" id="IPR052563">
    <property type="entry name" value="FliK"/>
</dbReference>
<feature type="compositionally biased region" description="Low complexity" evidence="4">
    <location>
        <begin position="15"/>
        <end position="26"/>
    </location>
</feature>
<evidence type="ECO:0000313" key="7">
    <source>
        <dbReference type="Proteomes" id="UP000218327"/>
    </source>
</evidence>
<feature type="region of interest" description="Disordered" evidence="4">
    <location>
        <begin position="1"/>
        <end position="94"/>
    </location>
</feature>
<evidence type="ECO:0000256" key="3">
    <source>
        <dbReference type="ARBA" id="ARBA00022795"/>
    </source>
</evidence>
<proteinExistence type="inferred from homology"/>
<name>A0A2A5B6A6_9GAMM</name>
<dbReference type="Gene3D" id="3.30.750.140">
    <property type="match status" value="1"/>
</dbReference>
<protein>
    <recommendedName>
        <fullName evidence="5">Flagellar hook-length control protein-like C-terminal domain-containing protein</fullName>
    </recommendedName>
</protein>
<dbReference type="GO" id="GO:0044780">
    <property type="term" value="P:bacterial-type flagellum assembly"/>
    <property type="evidence" value="ECO:0007669"/>
    <property type="project" value="InterPro"/>
</dbReference>
<sequence>MHIASQSSSPLLLGNSNAESSIASASTHGDESSSGKHTNGFASVLDNQVEKKHQHSKASSASDKNSGQHTNEGRDDENTPIASGNNNHAPAELDQLDNSNKESTETDTNKQLALLELDGKLIPLSGNSLPEGFRVDDNTLVNTQQSDSKSAFQFPGNMLTTNSLEESRLIGKPSVDGKNESSVVDRNNSQGNILTGKSNSEFIDNFIEFASKANSREENSAHIQQSSHVQSESSATNLALSSFNGLDKISSTRGGGLTGFNSIAQPLVEAQAGSTEWNNQVGDKLRWMTKANISSAEIKLNPAELGSIEIKISTEDNQTKITFLTASAATKEIIEESLPRLRDLLSESGLQLEQSDVSQRNLSDNGDSEEQNIFAGLKGDDEERIAETQISARKATLGQIDHYV</sequence>
<accession>A0A2A5B6A6</accession>
<dbReference type="InterPro" id="IPR021136">
    <property type="entry name" value="Flagellar_hook_control-like_C"/>
</dbReference>
<dbReference type="Proteomes" id="UP000218327">
    <property type="component" value="Unassembled WGS sequence"/>
</dbReference>
<evidence type="ECO:0000259" key="5">
    <source>
        <dbReference type="Pfam" id="PF02120"/>
    </source>
</evidence>
<evidence type="ECO:0000256" key="1">
    <source>
        <dbReference type="ARBA" id="ARBA00003944"/>
    </source>
</evidence>
<comment type="caution">
    <text evidence="6">The sequence shown here is derived from an EMBL/GenBank/DDBJ whole genome shotgun (WGS) entry which is preliminary data.</text>
</comment>
<dbReference type="PANTHER" id="PTHR37533">
    <property type="entry name" value="FLAGELLAR HOOK-LENGTH CONTROL PROTEIN"/>
    <property type="match status" value="1"/>
</dbReference>
<organism evidence="6 7">
    <name type="scientific">SAR86 cluster bacterium</name>
    <dbReference type="NCBI Taxonomy" id="2030880"/>
    <lineage>
        <taxon>Bacteria</taxon>
        <taxon>Pseudomonadati</taxon>
        <taxon>Pseudomonadota</taxon>
        <taxon>Gammaproteobacteria</taxon>
        <taxon>SAR86 cluster</taxon>
    </lineage>
</organism>
<feature type="domain" description="Flagellar hook-length control protein-like C-terminal" evidence="5">
    <location>
        <begin position="283"/>
        <end position="361"/>
    </location>
</feature>
<dbReference type="PRINTS" id="PR01007">
    <property type="entry name" value="FLGHOOKFLIK"/>
</dbReference>
<evidence type="ECO:0000256" key="4">
    <source>
        <dbReference type="SAM" id="MobiDB-lite"/>
    </source>
</evidence>
<dbReference type="InterPro" id="IPR038610">
    <property type="entry name" value="FliK-like_C_sf"/>
</dbReference>
<dbReference type="GO" id="GO:0009424">
    <property type="term" value="C:bacterial-type flagellum hook"/>
    <property type="evidence" value="ECO:0007669"/>
    <property type="project" value="InterPro"/>
</dbReference>
<feature type="compositionally biased region" description="Polar residues" evidence="4">
    <location>
        <begin position="1"/>
        <end position="10"/>
    </location>
</feature>
<comment type="function">
    <text evidence="1">Controls the length of the flagellar hook.</text>
</comment>